<keyword evidence="2" id="KW-1185">Reference proteome</keyword>
<organism evidence="1 2">
    <name type="scientific">Paramecium tetraurelia</name>
    <dbReference type="NCBI Taxonomy" id="5888"/>
    <lineage>
        <taxon>Eukaryota</taxon>
        <taxon>Sar</taxon>
        <taxon>Alveolata</taxon>
        <taxon>Ciliophora</taxon>
        <taxon>Intramacronucleata</taxon>
        <taxon>Oligohymenophorea</taxon>
        <taxon>Peniculida</taxon>
        <taxon>Parameciidae</taxon>
        <taxon>Paramecium</taxon>
    </lineage>
</organism>
<protein>
    <submittedName>
        <fullName evidence="1">Uncharacterized protein</fullName>
    </submittedName>
</protein>
<dbReference type="RefSeq" id="XP_001456794.1">
    <property type="nucleotide sequence ID" value="XM_001456757.1"/>
</dbReference>
<dbReference type="EMBL" id="CT868654">
    <property type="protein sequence ID" value="CAK89397.1"/>
    <property type="molecule type" value="Genomic_DNA"/>
</dbReference>
<proteinExistence type="predicted"/>
<dbReference type="OMA" id="NKQPTSY"/>
<reference evidence="1 2" key="1">
    <citation type="journal article" date="2006" name="Nature">
        <title>Global trends of whole-genome duplications revealed by the ciliate Paramecium tetraurelia.</title>
        <authorList>
            <consortium name="Genoscope"/>
            <person name="Aury J.-M."/>
            <person name="Jaillon O."/>
            <person name="Duret L."/>
            <person name="Noel B."/>
            <person name="Jubin C."/>
            <person name="Porcel B.M."/>
            <person name="Segurens B."/>
            <person name="Daubin V."/>
            <person name="Anthouard V."/>
            <person name="Aiach N."/>
            <person name="Arnaiz O."/>
            <person name="Billaut A."/>
            <person name="Beisson J."/>
            <person name="Blanc I."/>
            <person name="Bouhouche K."/>
            <person name="Camara F."/>
            <person name="Duharcourt S."/>
            <person name="Guigo R."/>
            <person name="Gogendeau D."/>
            <person name="Katinka M."/>
            <person name="Keller A.-M."/>
            <person name="Kissmehl R."/>
            <person name="Klotz C."/>
            <person name="Koll F."/>
            <person name="Le Moue A."/>
            <person name="Lepere C."/>
            <person name="Malinsky S."/>
            <person name="Nowacki M."/>
            <person name="Nowak J.K."/>
            <person name="Plattner H."/>
            <person name="Poulain J."/>
            <person name="Ruiz F."/>
            <person name="Serrano V."/>
            <person name="Zagulski M."/>
            <person name="Dessen P."/>
            <person name="Betermier M."/>
            <person name="Weissenbach J."/>
            <person name="Scarpelli C."/>
            <person name="Schachter V."/>
            <person name="Sperling L."/>
            <person name="Meyer E."/>
            <person name="Cohen J."/>
            <person name="Wincker P."/>
        </authorList>
    </citation>
    <scope>NUCLEOTIDE SEQUENCE [LARGE SCALE GENOMIC DNA]</scope>
    <source>
        <strain evidence="1 2">Stock d4-2</strain>
    </source>
</reference>
<dbReference type="InParanoid" id="A0E280"/>
<dbReference type="KEGG" id="ptm:GSPATT00022569001"/>
<gene>
    <name evidence="1" type="ORF">GSPATT00022569001</name>
</gene>
<sequence>MLKKYLSSYYSNEQIRSKKVNLKPKLDFQGFTKAKFINQDLTQRTIDYSSPKIKLNLGSIDNQHPPIIKPQSKQTNLSLYAQQILSKNNNQSSIDNTPKKGLDLLITKRDEAYKYRSVSQTQRNQLIKRQSSEEKCKSSERIKVIDVFNQSPKHNKQPTSYQTYITSKEILKVKLKQQQQNIQSKSSKISIHIVTFYMLLQNNAQQQQCIKQPISSRLNESRDILSQMRRNSINTQKLNNNPDREGVITQKKKYFFNSPQNNESMGFEHDSKSNLQVARNLKIELEKVDNENILELLLLSTQELNNKFNKKSQLIRNESEEKIPIKIRVRAGNKFPKDFFQ</sequence>
<accession>A0E280</accession>
<name>A0E280_PARTE</name>
<dbReference type="Proteomes" id="UP000000600">
    <property type="component" value="Unassembled WGS sequence"/>
</dbReference>
<dbReference type="OrthoDB" id="303658at2759"/>
<dbReference type="GeneID" id="5042579"/>
<dbReference type="HOGENOM" id="CLU_867297_0_0_1"/>
<evidence type="ECO:0000313" key="2">
    <source>
        <dbReference type="Proteomes" id="UP000000600"/>
    </source>
</evidence>
<dbReference type="AlphaFoldDB" id="A0E280"/>
<evidence type="ECO:0000313" key="1">
    <source>
        <dbReference type="EMBL" id="CAK89397.1"/>
    </source>
</evidence>